<feature type="domain" description="EXPERA" evidence="15">
    <location>
        <begin position="55"/>
        <end position="201"/>
    </location>
</feature>
<evidence type="ECO:0000313" key="16">
    <source>
        <dbReference type="EMBL" id="KAF9884649.1"/>
    </source>
</evidence>
<proteinExistence type="inferred from homology"/>
<keyword evidence="3" id="KW-0444">Lipid biosynthesis</keyword>
<dbReference type="GO" id="GO:0016020">
    <property type="term" value="C:membrane"/>
    <property type="evidence" value="ECO:0007669"/>
    <property type="project" value="UniProtKB-SubCell"/>
</dbReference>
<dbReference type="Proteomes" id="UP001194746">
    <property type="component" value="Unassembled WGS sequence"/>
</dbReference>
<comment type="caution">
    <text evidence="16">The sequence shown here is derived from an EMBL/GenBank/DDBJ whole genome shotgun (WGS) entry which is preliminary data.</text>
</comment>
<evidence type="ECO:0000256" key="6">
    <source>
        <dbReference type="ARBA" id="ARBA00022989"/>
    </source>
</evidence>
<dbReference type="GO" id="GO:0004769">
    <property type="term" value="F:steroid Delta-isomerase activity"/>
    <property type="evidence" value="ECO:0007669"/>
    <property type="project" value="TreeGrafter"/>
</dbReference>
<keyword evidence="4 13" id="KW-0812">Transmembrane</keyword>
<evidence type="ECO:0000313" key="17">
    <source>
        <dbReference type="Proteomes" id="UP001194746"/>
    </source>
</evidence>
<dbReference type="InterPro" id="IPR033118">
    <property type="entry name" value="EXPERA"/>
</dbReference>
<keyword evidence="8" id="KW-0443">Lipid metabolism</keyword>
<keyword evidence="5" id="KW-0752">Steroid biosynthesis</keyword>
<feature type="transmembrane region" description="Helical" evidence="14">
    <location>
        <begin position="111"/>
        <end position="134"/>
    </location>
</feature>
<dbReference type="AlphaFoldDB" id="A0AAD4CDU0"/>
<evidence type="ECO:0000256" key="14">
    <source>
        <dbReference type="SAM" id="Phobius"/>
    </source>
</evidence>
<reference evidence="16" key="1">
    <citation type="journal article" date="2019" name="Beilstein J. Org. Chem.">
        <title>Nanangenines: drimane sesquiterpenoids as the dominant metabolite cohort of a novel Australian fungus, Aspergillus nanangensis.</title>
        <authorList>
            <person name="Lacey H.J."/>
            <person name="Gilchrist C.L.M."/>
            <person name="Crombie A."/>
            <person name="Kalaitzis J.A."/>
            <person name="Vuong D."/>
            <person name="Rutledge P.J."/>
            <person name="Turner P."/>
            <person name="Pitt J.I."/>
            <person name="Lacey E."/>
            <person name="Chooi Y.H."/>
            <person name="Piggott A.M."/>
        </authorList>
    </citation>
    <scope>NUCLEOTIDE SEQUENCE</scope>
    <source>
        <strain evidence="16">MST-FP2251</strain>
    </source>
</reference>
<evidence type="ECO:0000256" key="7">
    <source>
        <dbReference type="ARBA" id="ARBA00023011"/>
    </source>
</evidence>
<sequence length="231" mass="26021">MASHPYYPPTIEIPNYAPNDRGTLALISIFAVVCIAVFLGTYLIATRSRPQISTGDIITAQWFVLCGCIHLILEGYYSLNVFSLPSKQTILSQLWKEYSLSDSRYLNPNSFVHSMESITAFAWGPLSFCIAYLITTDHVLRHPLQIIVSLGQLYGDVLYYGTCLFEFVVFGVENSRPERYYFWGYFVLLNAFWIVIPLAVLNQSVKACAKAFATSKSLQTRTVNGNAKKVL</sequence>
<evidence type="ECO:0000256" key="4">
    <source>
        <dbReference type="ARBA" id="ARBA00022692"/>
    </source>
</evidence>
<feature type="transmembrane region" description="Helical" evidence="14">
    <location>
        <begin position="57"/>
        <end position="77"/>
    </location>
</feature>
<keyword evidence="10" id="KW-1207">Sterol metabolism</keyword>
<dbReference type="PROSITE" id="PS51751">
    <property type="entry name" value="EXPERA"/>
    <property type="match status" value="1"/>
</dbReference>
<name>A0AAD4CDU0_ASPNN</name>
<dbReference type="GO" id="GO:0000247">
    <property type="term" value="F:C-8 sterol isomerase activity"/>
    <property type="evidence" value="ECO:0007669"/>
    <property type="project" value="TreeGrafter"/>
</dbReference>
<evidence type="ECO:0000256" key="1">
    <source>
        <dbReference type="ARBA" id="ARBA00004141"/>
    </source>
</evidence>
<keyword evidence="17" id="KW-1185">Reference proteome</keyword>
<comment type="similarity">
    <text evidence="2">Belongs to the EBP family.</text>
</comment>
<evidence type="ECO:0000256" key="11">
    <source>
        <dbReference type="ARBA" id="ARBA00023221"/>
    </source>
</evidence>
<dbReference type="GO" id="GO:0047750">
    <property type="term" value="F:cholestenol delta-isomerase activity"/>
    <property type="evidence" value="ECO:0007669"/>
    <property type="project" value="InterPro"/>
</dbReference>
<evidence type="ECO:0000256" key="5">
    <source>
        <dbReference type="ARBA" id="ARBA00022955"/>
    </source>
</evidence>
<comment type="subcellular location">
    <subcellularLocation>
        <location evidence="1">Membrane</location>
        <topology evidence="1">Multi-pass membrane protein</topology>
    </subcellularLocation>
</comment>
<feature type="transmembrane region" description="Helical" evidence="14">
    <location>
        <begin position="24"/>
        <end position="45"/>
    </location>
</feature>
<evidence type="ECO:0000256" key="10">
    <source>
        <dbReference type="ARBA" id="ARBA00023166"/>
    </source>
</evidence>
<evidence type="ECO:0000256" key="12">
    <source>
        <dbReference type="ARBA" id="ARBA00023235"/>
    </source>
</evidence>
<dbReference type="Pfam" id="PF05241">
    <property type="entry name" value="EBP"/>
    <property type="match status" value="1"/>
</dbReference>
<dbReference type="PANTHER" id="PTHR14207">
    <property type="entry name" value="STEROL ISOMERASE"/>
    <property type="match status" value="1"/>
</dbReference>
<dbReference type="InterPro" id="IPR007905">
    <property type="entry name" value="EBP"/>
</dbReference>
<feature type="transmembrane region" description="Helical" evidence="14">
    <location>
        <begin position="182"/>
        <end position="201"/>
    </location>
</feature>
<keyword evidence="11" id="KW-0753">Steroid metabolism</keyword>
<keyword evidence="9 13" id="KW-0472">Membrane</keyword>
<dbReference type="EMBL" id="VCAU01000116">
    <property type="protein sequence ID" value="KAF9884649.1"/>
    <property type="molecule type" value="Genomic_DNA"/>
</dbReference>
<gene>
    <name evidence="16" type="ORF">FE257_001402</name>
</gene>
<keyword evidence="12" id="KW-0413">Isomerase</keyword>
<evidence type="ECO:0000256" key="13">
    <source>
        <dbReference type="PROSITE-ProRule" id="PRU01087"/>
    </source>
</evidence>
<keyword evidence="7" id="KW-0756">Sterol biosynthesis</keyword>
<reference evidence="16" key="2">
    <citation type="submission" date="2020-02" db="EMBL/GenBank/DDBJ databases">
        <authorList>
            <person name="Gilchrist C.L.M."/>
            <person name="Chooi Y.-H."/>
        </authorList>
    </citation>
    <scope>NUCLEOTIDE SEQUENCE</scope>
    <source>
        <strain evidence="16">MST-FP2251</strain>
    </source>
</reference>
<accession>A0AAD4CDU0</accession>
<dbReference type="PANTHER" id="PTHR14207:SF0">
    <property type="entry name" value="3-BETA-HYDROXYSTEROID-DELTA(8),DELTA(7)-ISOMERASE"/>
    <property type="match status" value="1"/>
</dbReference>
<dbReference type="GO" id="GO:0005783">
    <property type="term" value="C:endoplasmic reticulum"/>
    <property type="evidence" value="ECO:0007669"/>
    <property type="project" value="TreeGrafter"/>
</dbReference>
<evidence type="ECO:0000256" key="9">
    <source>
        <dbReference type="ARBA" id="ARBA00023136"/>
    </source>
</evidence>
<evidence type="ECO:0000256" key="8">
    <source>
        <dbReference type="ARBA" id="ARBA00023098"/>
    </source>
</evidence>
<feature type="transmembrane region" description="Helical" evidence="14">
    <location>
        <begin position="146"/>
        <end position="170"/>
    </location>
</feature>
<dbReference type="GO" id="GO:0016126">
    <property type="term" value="P:sterol biosynthetic process"/>
    <property type="evidence" value="ECO:0007669"/>
    <property type="project" value="UniProtKB-KW"/>
</dbReference>
<keyword evidence="6 13" id="KW-1133">Transmembrane helix</keyword>
<organism evidence="16 17">
    <name type="scientific">Aspergillus nanangensis</name>
    <dbReference type="NCBI Taxonomy" id="2582783"/>
    <lineage>
        <taxon>Eukaryota</taxon>
        <taxon>Fungi</taxon>
        <taxon>Dikarya</taxon>
        <taxon>Ascomycota</taxon>
        <taxon>Pezizomycotina</taxon>
        <taxon>Eurotiomycetes</taxon>
        <taxon>Eurotiomycetidae</taxon>
        <taxon>Eurotiales</taxon>
        <taxon>Aspergillaceae</taxon>
        <taxon>Aspergillus</taxon>
        <taxon>Aspergillus subgen. Circumdati</taxon>
    </lineage>
</organism>
<evidence type="ECO:0000259" key="15">
    <source>
        <dbReference type="PROSITE" id="PS51751"/>
    </source>
</evidence>
<evidence type="ECO:0000256" key="2">
    <source>
        <dbReference type="ARBA" id="ARBA00008337"/>
    </source>
</evidence>
<protein>
    <recommendedName>
        <fullName evidence="15">EXPERA domain-containing protein</fullName>
    </recommendedName>
</protein>
<evidence type="ECO:0000256" key="3">
    <source>
        <dbReference type="ARBA" id="ARBA00022516"/>
    </source>
</evidence>